<dbReference type="Pfam" id="PF02879">
    <property type="entry name" value="PGM_PMM_II"/>
    <property type="match status" value="1"/>
</dbReference>
<evidence type="ECO:0000256" key="4">
    <source>
        <dbReference type="ARBA" id="ARBA00022723"/>
    </source>
</evidence>
<keyword evidence="6" id="KW-0413">Isomerase</keyword>
<dbReference type="AlphaFoldDB" id="A0A2H0C1U3"/>
<dbReference type="Pfam" id="PF02878">
    <property type="entry name" value="PGM_PMM_I"/>
    <property type="match status" value="1"/>
</dbReference>
<dbReference type="PRINTS" id="PR00509">
    <property type="entry name" value="PGMPMM"/>
</dbReference>
<sequence length="471" mass="52924">MKTVPDHVFRGYDLRGVVGTDLDDENVLILAKGYATYLLQRRIYDCVIGFDSRESSPRFRDIFVKGLTESGIKVLDIGITLSQICYFAQYFFRTRGMVMITASHNPKEYNGFKLGTGYSETMVTEEIVAFRELVKSGQFIKLDKLGEHVKYDIFPDYQKDLLRRIGTIKKFKIVVDSCAATTGLFLPKILRSVGCEVIEQNTTPDPTFPVGVADPTEREVQERLAKRVVEEKADLGFSYDTDGDRMGVVDNEGNLIWNDTLVSIFSKDVLDFAPGSKVIFNVLCSKQVDEVIKLNGGVGIMWKTGHSFIKAKVREEKAIFGGELSGHFFFVDNFYGHDDGAIASLRLLAYLTRVNKSLREVISELPKYFSSPEIKVGCADNIKFSVVTDKIGGEIKKLYPTAKYVESDGVRMDTEDEMMIVRASQNGPYLTIKFEGKTQEKYDQLKTQVAKILHSISEVDFKSGVNVDSLS</sequence>
<proteinExistence type="inferred from homology"/>
<dbReference type="InterPro" id="IPR036900">
    <property type="entry name" value="A-D-PHexomutase_C_sf"/>
</dbReference>
<feature type="domain" description="Alpha-D-phosphohexomutase alpha/beta/alpha" evidence="8">
    <location>
        <begin position="168"/>
        <end position="253"/>
    </location>
</feature>
<dbReference type="PANTHER" id="PTHR43771">
    <property type="entry name" value="PHOSPHOMANNOMUTASE"/>
    <property type="match status" value="1"/>
</dbReference>
<keyword evidence="5" id="KW-0460">Magnesium</keyword>
<dbReference type="Pfam" id="PF02880">
    <property type="entry name" value="PGM_PMM_III"/>
    <property type="match status" value="1"/>
</dbReference>
<comment type="cofactor">
    <cofactor evidence="1">
        <name>Mg(2+)</name>
        <dbReference type="ChEBI" id="CHEBI:18420"/>
    </cofactor>
</comment>
<reference evidence="10 11" key="1">
    <citation type="submission" date="2017-09" db="EMBL/GenBank/DDBJ databases">
        <title>Depth-based differentiation of microbial function through sediment-hosted aquifers and enrichment of novel symbionts in the deep terrestrial subsurface.</title>
        <authorList>
            <person name="Probst A.J."/>
            <person name="Ladd B."/>
            <person name="Jarett J.K."/>
            <person name="Geller-Mcgrath D.E."/>
            <person name="Sieber C.M."/>
            <person name="Emerson J.B."/>
            <person name="Anantharaman K."/>
            <person name="Thomas B.C."/>
            <person name="Malmstrom R."/>
            <person name="Stieglmeier M."/>
            <person name="Klingl A."/>
            <person name="Woyke T."/>
            <person name="Ryan C.M."/>
            <person name="Banfield J.F."/>
        </authorList>
    </citation>
    <scope>NUCLEOTIDE SEQUENCE [LARGE SCALE GENOMIC DNA]</scope>
    <source>
        <strain evidence="10">CG22_combo_CG10-13_8_21_14_all_34_12</strain>
    </source>
</reference>
<evidence type="ECO:0000256" key="2">
    <source>
        <dbReference type="ARBA" id="ARBA00010231"/>
    </source>
</evidence>
<dbReference type="InterPro" id="IPR016055">
    <property type="entry name" value="A-D-PHexomutase_a/b/a-I/II/III"/>
</dbReference>
<keyword evidence="3" id="KW-0597">Phosphoprotein</keyword>
<dbReference type="Proteomes" id="UP000229699">
    <property type="component" value="Unassembled WGS sequence"/>
</dbReference>
<dbReference type="InterPro" id="IPR005845">
    <property type="entry name" value="A-D-PHexomutase_a/b/a-II"/>
</dbReference>
<comment type="caution">
    <text evidence="10">The sequence shown here is derived from an EMBL/GenBank/DDBJ whole genome shotgun (WGS) entry which is preliminary data.</text>
</comment>
<dbReference type="PANTHER" id="PTHR43771:SF2">
    <property type="entry name" value="PHOSPHOMANNOMUTASE_PHOSPHOGLUCOMUTASE"/>
    <property type="match status" value="1"/>
</dbReference>
<protein>
    <submittedName>
        <fullName evidence="10">Phosphomannomutase</fullName>
    </submittedName>
</protein>
<evidence type="ECO:0000259" key="8">
    <source>
        <dbReference type="Pfam" id="PF02879"/>
    </source>
</evidence>
<dbReference type="SUPFAM" id="SSF55957">
    <property type="entry name" value="Phosphoglucomutase, C-terminal domain"/>
    <property type="match status" value="1"/>
</dbReference>
<evidence type="ECO:0000256" key="5">
    <source>
        <dbReference type="ARBA" id="ARBA00022842"/>
    </source>
</evidence>
<evidence type="ECO:0000259" key="9">
    <source>
        <dbReference type="Pfam" id="PF02880"/>
    </source>
</evidence>
<dbReference type="InterPro" id="IPR005841">
    <property type="entry name" value="Alpha-D-phosphohexomutase_SF"/>
</dbReference>
<dbReference type="GO" id="GO:0046872">
    <property type="term" value="F:metal ion binding"/>
    <property type="evidence" value="ECO:0007669"/>
    <property type="project" value="UniProtKB-KW"/>
</dbReference>
<organism evidence="10 11">
    <name type="scientific">Candidatus Roizmanbacteria bacterium CG22_combo_CG10-13_8_21_14_all_34_12</name>
    <dbReference type="NCBI Taxonomy" id="1974860"/>
    <lineage>
        <taxon>Bacteria</taxon>
        <taxon>Candidatus Roizmaniibacteriota</taxon>
    </lineage>
</organism>
<dbReference type="InterPro" id="IPR005844">
    <property type="entry name" value="A-D-PHexomutase_a/b/a-I"/>
</dbReference>
<evidence type="ECO:0000313" key="10">
    <source>
        <dbReference type="EMBL" id="PIP63278.1"/>
    </source>
</evidence>
<dbReference type="InterPro" id="IPR005846">
    <property type="entry name" value="A-D-PHexomutase_a/b/a-III"/>
</dbReference>
<keyword evidence="4" id="KW-0479">Metal-binding</keyword>
<name>A0A2H0C1U3_9BACT</name>
<accession>A0A2H0C1U3</accession>
<dbReference type="Gene3D" id="3.40.120.10">
    <property type="entry name" value="Alpha-D-Glucose-1,6-Bisphosphate, subunit A, domain 3"/>
    <property type="match status" value="3"/>
</dbReference>
<dbReference type="Gene3D" id="3.30.310.50">
    <property type="entry name" value="Alpha-D-phosphohexomutase, C-terminal domain"/>
    <property type="match status" value="1"/>
</dbReference>
<dbReference type="CDD" id="cd03089">
    <property type="entry name" value="PMM_PGM"/>
    <property type="match status" value="1"/>
</dbReference>
<evidence type="ECO:0000259" key="7">
    <source>
        <dbReference type="Pfam" id="PF02878"/>
    </source>
</evidence>
<gene>
    <name evidence="10" type="ORF">COW97_03370</name>
</gene>
<evidence type="ECO:0000313" key="11">
    <source>
        <dbReference type="Proteomes" id="UP000229699"/>
    </source>
</evidence>
<feature type="domain" description="Alpha-D-phosphohexomutase alpha/beta/alpha" evidence="9">
    <location>
        <begin position="259"/>
        <end position="367"/>
    </location>
</feature>
<dbReference type="GO" id="GO:0016868">
    <property type="term" value="F:intramolecular phosphotransferase activity"/>
    <property type="evidence" value="ECO:0007669"/>
    <property type="project" value="InterPro"/>
</dbReference>
<evidence type="ECO:0000256" key="6">
    <source>
        <dbReference type="ARBA" id="ARBA00023235"/>
    </source>
</evidence>
<evidence type="ECO:0000256" key="3">
    <source>
        <dbReference type="ARBA" id="ARBA00022553"/>
    </source>
</evidence>
<dbReference type="EMBL" id="PCTC01000070">
    <property type="protein sequence ID" value="PIP63278.1"/>
    <property type="molecule type" value="Genomic_DNA"/>
</dbReference>
<comment type="similarity">
    <text evidence="2">Belongs to the phosphohexose mutase family.</text>
</comment>
<evidence type="ECO:0000256" key="1">
    <source>
        <dbReference type="ARBA" id="ARBA00001946"/>
    </source>
</evidence>
<dbReference type="GO" id="GO:0005975">
    <property type="term" value="P:carbohydrate metabolic process"/>
    <property type="evidence" value="ECO:0007669"/>
    <property type="project" value="InterPro"/>
</dbReference>
<feature type="domain" description="Alpha-D-phosphohexomutase alpha/beta/alpha" evidence="7">
    <location>
        <begin position="8"/>
        <end position="117"/>
    </location>
</feature>
<dbReference type="SUPFAM" id="SSF53738">
    <property type="entry name" value="Phosphoglucomutase, first 3 domains"/>
    <property type="match status" value="3"/>
</dbReference>